<dbReference type="Gene3D" id="3.20.20.140">
    <property type="entry name" value="Metal-dependent hydrolases"/>
    <property type="match status" value="1"/>
</dbReference>
<dbReference type="InterPro" id="IPR032466">
    <property type="entry name" value="Metal_Hydrolase"/>
</dbReference>
<evidence type="ECO:0000313" key="4">
    <source>
        <dbReference type="Proteomes" id="UP000638560"/>
    </source>
</evidence>
<feature type="domain" description="Amidohydrolase-related" evidence="2">
    <location>
        <begin position="54"/>
        <end position="389"/>
    </location>
</feature>
<dbReference type="Pfam" id="PF01979">
    <property type="entry name" value="Amidohydro_1"/>
    <property type="match status" value="1"/>
</dbReference>
<proteinExistence type="predicted"/>
<name>A0ABS0GQS1_9ACTN</name>
<dbReference type="Proteomes" id="UP000638560">
    <property type="component" value="Unassembled WGS sequence"/>
</dbReference>
<dbReference type="SUPFAM" id="SSF51338">
    <property type="entry name" value="Composite domain of metallo-dependent hydrolases"/>
    <property type="match status" value="1"/>
</dbReference>
<feature type="region of interest" description="Disordered" evidence="1">
    <location>
        <begin position="390"/>
        <end position="413"/>
    </location>
</feature>
<dbReference type="InterPro" id="IPR011059">
    <property type="entry name" value="Metal-dep_hydrolase_composite"/>
</dbReference>
<dbReference type="CDD" id="cd01299">
    <property type="entry name" value="Met_dep_hydrolase_A"/>
    <property type="match status" value="1"/>
</dbReference>
<accession>A0ABS0GQS1</accession>
<reference evidence="3 4" key="1">
    <citation type="submission" date="2020-11" db="EMBL/GenBank/DDBJ databases">
        <title>A novel isolate from a Black sea contaminated sediment with potential to produce alkanes: Plantactinospora alkalitolerans sp. nov.</title>
        <authorList>
            <person name="Carro L."/>
            <person name="Veyisoglu A."/>
            <person name="Guven K."/>
            <person name="Schumann P."/>
            <person name="Klenk H.-P."/>
            <person name="Sahin N."/>
        </authorList>
    </citation>
    <scope>NUCLEOTIDE SEQUENCE [LARGE SCALE GENOMIC DNA]</scope>
    <source>
        <strain evidence="3 4">S1510</strain>
    </source>
</reference>
<evidence type="ECO:0000256" key="1">
    <source>
        <dbReference type="SAM" id="MobiDB-lite"/>
    </source>
</evidence>
<dbReference type="EMBL" id="JADPUN010000079">
    <property type="protein sequence ID" value="MBF9128537.1"/>
    <property type="molecule type" value="Genomic_DNA"/>
</dbReference>
<dbReference type="PANTHER" id="PTHR43135">
    <property type="entry name" value="ALPHA-D-RIBOSE 1-METHYLPHOSPHONATE 5-TRIPHOSPHATE DIPHOSPHATASE"/>
    <property type="match status" value="1"/>
</dbReference>
<dbReference type="SUPFAM" id="SSF51556">
    <property type="entry name" value="Metallo-dependent hydrolases"/>
    <property type="match status" value="1"/>
</dbReference>
<dbReference type="RefSeq" id="WP_196200189.1">
    <property type="nucleotide sequence ID" value="NZ_JADPUN010000079.1"/>
</dbReference>
<dbReference type="InterPro" id="IPR006680">
    <property type="entry name" value="Amidohydro-rel"/>
</dbReference>
<organism evidence="3 4">
    <name type="scientific">Plantactinospora alkalitolerans</name>
    <dbReference type="NCBI Taxonomy" id="2789879"/>
    <lineage>
        <taxon>Bacteria</taxon>
        <taxon>Bacillati</taxon>
        <taxon>Actinomycetota</taxon>
        <taxon>Actinomycetes</taxon>
        <taxon>Micromonosporales</taxon>
        <taxon>Micromonosporaceae</taxon>
        <taxon>Plantactinospora</taxon>
    </lineage>
</organism>
<keyword evidence="4" id="KW-1185">Reference proteome</keyword>
<dbReference type="InterPro" id="IPR057744">
    <property type="entry name" value="OTAase-like"/>
</dbReference>
<dbReference type="Gene3D" id="2.30.40.10">
    <property type="entry name" value="Urease, subunit C, domain 1"/>
    <property type="match status" value="1"/>
</dbReference>
<sequence>MNLAVLSTRLYDGLADRGVERAMVLIKDGRITAVDTDGNPVPDGYDVVDVGDATVLPGLIDTHSHLCLDGRPDAADVIATTPTERLLLSMRHAALRALHAGITTIRDLGDHKLLSLHLRDWFATGPETGPELVCAGTPVTITGGHGHFLGLEADGELEVRKAVRTLTKRRVDVIKVMASGGRLTPRSNTSLPQYTTLELRAAVEEAHRQGLPLTVHAYPPEAIAQAVAAGVDGIEHCFFSVAGGLAPDPAVIGAIAEGGIIVGPTLGLSPDWTVPPGFRTFLDVFEPVVESMHKSGVLLVAGPDAGSLPGKPHDVLPHAVRTLAGLGLTNVEALRSATSLAARACGLEDRKGALRAGMDADLIAVRGDPVADIDVLPDVCLVVRQGKVVRDDGRPGADAQDRHAPPSGDRAGR</sequence>
<protein>
    <submittedName>
        <fullName evidence="3">Amidohydrolase family protein</fullName>
    </submittedName>
</protein>
<gene>
    <name evidence="3" type="ORF">I0C86_05970</name>
</gene>
<evidence type="ECO:0000313" key="3">
    <source>
        <dbReference type="EMBL" id="MBF9128537.1"/>
    </source>
</evidence>
<dbReference type="PANTHER" id="PTHR43135:SF3">
    <property type="entry name" value="ALPHA-D-RIBOSE 1-METHYLPHOSPHONATE 5-TRIPHOSPHATE DIPHOSPHATASE"/>
    <property type="match status" value="1"/>
</dbReference>
<comment type="caution">
    <text evidence="3">The sequence shown here is derived from an EMBL/GenBank/DDBJ whole genome shotgun (WGS) entry which is preliminary data.</text>
</comment>
<evidence type="ECO:0000259" key="2">
    <source>
        <dbReference type="Pfam" id="PF01979"/>
    </source>
</evidence>
<dbReference type="InterPro" id="IPR051781">
    <property type="entry name" value="Metallo-dep_Hydrolase"/>
</dbReference>